<keyword evidence="2" id="KW-0472">Membrane</keyword>
<accession>A0A520KQC6</accession>
<feature type="coiled-coil region" evidence="1">
    <location>
        <begin position="28"/>
        <end position="79"/>
    </location>
</feature>
<dbReference type="EMBL" id="RXII01000004">
    <property type="protein sequence ID" value="RZN63669.1"/>
    <property type="molecule type" value="Genomic_DNA"/>
</dbReference>
<name>A0A520KQC6_9CREN</name>
<reference evidence="3 4" key="1">
    <citation type="journal article" date="2019" name="Nat. Microbiol.">
        <title>Wide diversity of methane and short-chain alkane metabolisms in uncultured archaea.</title>
        <authorList>
            <person name="Borrel G."/>
            <person name="Adam P.S."/>
            <person name="McKay L.J."/>
            <person name="Chen L.X."/>
            <person name="Sierra-Garcia I.N."/>
            <person name="Sieber C.M."/>
            <person name="Letourneur Q."/>
            <person name="Ghozlane A."/>
            <person name="Andersen G.L."/>
            <person name="Li W.J."/>
            <person name="Hallam S.J."/>
            <person name="Muyzer G."/>
            <person name="de Oliveira V.M."/>
            <person name="Inskeep W.P."/>
            <person name="Banfield J.F."/>
            <person name="Gribaldo S."/>
        </authorList>
    </citation>
    <scope>NUCLEOTIDE SEQUENCE [LARGE SCALE GENOMIC DNA]</scope>
    <source>
        <strain evidence="3">NM4</strain>
    </source>
</reference>
<dbReference type="Proteomes" id="UP000316217">
    <property type="component" value="Unassembled WGS sequence"/>
</dbReference>
<proteinExistence type="predicted"/>
<dbReference type="AlphaFoldDB" id="A0A520KQC6"/>
<evidence type="ECO:0000256" key="1">
    <source>
        <dbReference type="SAM" id="Coils"/>
    </source>
</evidence>
<gene>
    <name evidence="3" type="ORF">EF810_00280</name>
</gene>
<protein>
    <submittedName>
        <fullName evidence="3">Uncharacterized protein</fullName>
    </submittedName>
</protein>
<comment type="caution">
    <text evidence="3">The sequence shown here is derived from an EMBL/GenBank/DDBJ whole genome shotgun (WGS) entry which is preliminary data.</text>
</comment>
<evidence type="ECO:0000313" key="4">
    <source>
        <dbReference type="Proteomes" id="UP000316217"/>
    </source>
</evidence>
<keyword evidence="1" id="KW-0175">Coiled coil</keyword>
<keyword evidence="2" id="KW-1133">Transmembrane helix</keyword>
<evidence type="ECO:0000256" key="2">
    <source>
        <dbReference type="SAM" id="Phobius"/>
    </source>
</evidence>
<feature type="transmembrane region" description="Helical" evidence="2">
    <location>
        <begin position="6"/>
        <end position="25"/>
    </location>
</feature>
<sequence>MDMLEFVVLLGTIISSSAGLGYWLAGKFSSLEMRVSKLEQDLSSLKQDFATLKEDVSGLKGLREDFSGLKQDFATLKEDVRTLKSAFERLDEGVRTLKTGIFGFNELLLEVLKEKDIITEIEHTSMMGALRAYIPTSTSKYYTEEVRKKLIEILNKKPSDYTMDDVYELRRIADLMIKEYCESGRKREDLLDYAGQLYVASLMIKVLYVKPKLLKAGIKPPEERYG</sequence>
<evidence type="ECO:0000313" key="3">
    <source>
        <dbReference type="EMBL" id="RZN63669.1"/>
    </source>
</evidence>
<keyword evidence="2" id="KW-0812">Transmembrane</keyword>
<dbReference type="Gene3D" id="1.20.5.170">
    <property type="match status" value="1"/>
</dbReference>
<organism evidence="3 4">
    <name type="scientific">Candidatus Methanodesulfokora washburnensis</name>
    <dbReference type="NCBI Taxonomy" id="2478471"/>
    <lineage>
        <taxon>Archaea</taxon>
        <taxon>Thermoproteota</taxon>
        <taxon>Candidatus Korarchaeia</taxon>
        <taxon>Candidatus Korarchaeia incertae sedis</taxon>
        <taxon>Candidatus Methanodesulfokora</taxon>
    </lineage>
</organism>
<dbReference type="Gene3D" id="1.20.5.190">
    <property type="match status" value="1"/>
</dbReference>